<dbReference type="Pfam" id="PF01131">
    <property type="entry name" value="Topoisom_bac"/>
    <property type="match status" value="1"/>
</dbReference>
<name>A0ABS8FV45_9FIRM</name>
<dbReference type="InterPro" id="IPR006171">
    <property type="entry name" value="TOPRIM_dom"/>
</dbReference>
<accession>A0ABS8FV45</accession>
<keyword evidence="4" id="KW-0799">Topoisomerase</keyword>
<proteinExistence type="inferred from homology"/>
<organism evidence="14 15">
    <name type="scientific">Ruminococcus turbiniformis</name>
    <dbReference type="NCBI Taxonomy" id="2881258"/>
    <lineage>
        <taxon>Bacteria</taxon>
        <taxon>Bacillati</taxon>
        <taxon>Bacillota</taxon>
        <taxon>Clostridia</taxon>
        <taxon>Eubacteriales</taxon>
        <taxon>Oscillospiraceae</taxon>
        <taxon>Ruminococcus</taxon>
    </lineage>
</organism>
<dbReference type="InterPro" id="IPR013824">
    <property type="entry name" value="Topo_IA_cen_sub1"/>
</dbReference>
<dbReference type="CDD" id="cd03362">
    <property type="entry name" value="TOPRIM_TopoIA_TopoIII"/>
    <property type="match status" value="1"/>
</dbReference>
<evidence type="ECO:0000256" key="9">
    <source>
        <dbReference type="ARBA" id="ARBA00032235"/>
    </source>
</evidence>
<evidence type="ECO:0000256" key="8">
    <source>
        <dbReference type="ARBA" id="ARBA00031985"/>
    </source>
</evidence>
<evidence type="ECO:0000259" key="12">
    <source>
        <dbReference type="PROSITE" id="PS50880"/>
    </source>
</evidence>
<dbReference type="InterPro" id="IPR023406">
    <property type="entry name" value="Topo_IA_AS"/>
</dbReference>
<evidence type="ECO:0000256" key="7">
    <source>
        <dbReference type="ARBA" id="ARBA00030003"/>
    </source>
</evidence>
<dbReference type="InterPro" id="IPR013825">
    <property type="entry name" value="Topo_IA_cen_sub2"/>
</dbReference>
<evidence type="ECO:0000256" key="5">
    <source>
        <dbReference type="ARBA" id="ARBA00023125"/>
    </source>
</evidence>
<feature type="region of interest" description="Disordered" evidence="11">
    <location>
        <begin position="472"/>
        <end position="511"/>
    </location>
</feature>
<dbReference type="PANTHER" id="PTHR11390:SF21">
    <property type="entry name" value="DNA TOPOISOMERASE 3-ALPHA"/>
    <property type="match status" value="1"/>
</dbReference>
<keyword evidence="15" id="KW-1185">Reference proteome</keyword>
<evidence type="ECO:0000256" key="2">
    <source>
        <dbReference type="ARBA" id="ARBA00009446"/>
    </source>
</evidence>
<dbReference type="InterPro" id="IPR034144">
    <property type="entry name" value="TOPRIM_TopoIII"/>
</dbReference>
<dbReference type="Gene3D" id="1.10.290.10">
    <property type="entry name" value="Topoisomerase I, domain 4"/>
    <property type="match status" value="1"/>
</dbReference>
<dbReference type="PROSITE" id="PS50880">
    <property type="entry name" value="TOPRIM"/>
    <property type="match status" value="1"/>
</dbReference>
<dbReference type="InterPro" id="IPR013826">
    <property type="entry name" value="Topo_IA_cen_sub3"/>
</dbReference>
<feature type="compositionally biased region" description="Basic and acidic residues" evidence="11">
    <location>
        <begin position="493"/>
        <end position="505"/>
    </location>
</feature>
<protein>
    <recommendedName>
        <fullName evidence="3">DNA topoisomerase</fullName>
        <ecNumber evidence="3">5.6.2.1</ecNumber>
    </recommendedName>
    <alternativeName>
        <fullName evidence="10">Omega-protein</fullName>
    </alternativeName>
    <alternativeName>
        <fullName evidence="9">Relaxing enzyme</fullName>
    </alternativeName>
    <alternativeName>
        <fullName evidence="7">Swivelase</fullName>
    </alternativeName>
    <alternativeName>
        <fullName evidence="8">Untwisting enzyme</fullName>
    </alternativeName>
</protein>
<dbReference type="Gene3D" id="1.10.460.10">
    <property type="entry name" value="Topoisomerase I, domain 2"/>
    <property type="match status" value="1"/>
</dbReference>
<evidence type="ECO:0000256" key="11">
    <source>
        <dbReference type="SAM" id="MobiDB-lite"/>
    </source>
</evidence>
<dbReference type="SMART" id="SM00436">
    <property type="entry name" value="TOP1Bc"/>
    <property type="match status" value="1"/>
</dbReference>
<reference evidence="14 15" key="1">
    <citation type="submission" date="2021-10" db="EMBL/GenBank/DDBJ databases">
        <title>Anaerobic single-cell dispensing facilitates the cultivation of human gut bacteria.</title>
        <authorList>
            <person name="Afrizal A."/>
        </authorList>
    </citation>
    <scope>NUCLEOTIDE SEQUENCE [LARGE SCALE GENOMIC DNA]</scope>
    <source>
        <strain evidence="14 15">CLA-AA-H200</strain>
    </source>
</reference>
<dbReference type="InterPro" id="IPR003601">
    <property type="entry name" value="Topo_IA_2"/>
</dbReference>
<dbReference type="EC" id="5.6.2.1" evidence="3"/>
<evidence type="ECO:0000256" key="6">
    <source>
        <dbReference type="ARBA" id="ARBA00023235"/>
    </source>
</evidence>
<dbReference type="Pfam" id="PF01751">
    <property type="entry name" value="Toprim"/>
    <property type="match status" value="1"/>
</dbReference>
<dbReference type="SMART" id="SM00437">
    <property type="entry name" value="TOP1Ac"/>
    <property type="match status" value="1"/>
</dbReference>
<evidence type="ECO:0000313" key="14">
    <source>
        <dbReference type="EMBL" id="MCC2253853.1"/>
    </source>
</evidence>
<dbReference type="InterPro" id="IPR023405">
    <property type="entry name" value="Topo_IA_core_domain"/>
</dbReference>
<dbReference type="RefSeq" id="WP_227706990.1">
    <property type="nucleotide sequence ID" value="NZ_JAJEQX010000006.1"/>
</dbReference>
<dbReference type="InterPro" id="IPR000380">
    <property type="entry name" value="Topo_IA"/>
</dbReference>
<evidence type="ECO:0000313" key="15">
    <source>
        <dbReference type="Proteomes" id="UP001198151"/>
    </source>
</evidence>
<evidence type="ECO:0000259" key="13">
    <source>
        <dbReference type="PROSITE" id="PS52039"/>
    </source>
</evidence>
<feature type="domain" description="Topo IA-type catalytic" evidence="13">
    <location>
        <begin position="155"/>
        <end position="664"/>
    </location>
</feature>
<dbReference type="PRINTS" id="PR00417">
    <property type="entry name" value="PRTPISMRASEI"/>
</dbReference>
<evidence type="ECO:0000256" key="1">
    <source>
        <dbReference type="ARBA" id="ARBA00000213"/>
    </source>
</evidence>
<evidence type="ECO:0000256" key="4">
    <source>
        <dbReference type="ARBA" id="ARBA00023029"/>
    </source>
</evidence>
<dbReference type="PANTHER" id="PTHR11390">
    <property type="entry name" value="PROKARYOTIC DNA TOPOISOMERASE"/>
    <property type="match status" value="1"/>
</dbReference>
<evidence type="ECO:0000256" key="10">
    <source>
        <dbReference type="ARBA" id="ARBA00032877"/>
    </source>
</evidence>
<dbReference type="InterPro" id="IPR003602">
    <property type="entry name" value="Topo_IA_DNA-bd_dom"/>
</dbReference>
<evidence type="ECO:0000256" key="3">
    <source>
        <dbReference type="ARBA" id="ARBA00012891"/>
    </source>
</evidence>
<keyword evidence="6" id="KW-0413">Isomerase</keyword>
<keyword evidence="5" id="KW-0238">DNA-binding</keyword>
<dbReference type="InterPro" id="IPR013497">
    <property type="entry name" value="Topo_IA_cen"/>
</dbReference>
<gene>
    <name evidence="14" type="ORF">LKD70_05290</name>
</gene>
<dbReference type="PROSITE" id="PS00396">
    <property type="entry name" value="TOPO_IA_1"/>
    <property type="match status" value="1"/>
</dbReference>
<dbReference type="Gene3D" id="2.70.20.10">
    <property type="entry name" value="Topoisomerase I, domain 3"/>
    <property type="match status" value="1"/>
</dbReference>
<sequence>MGKSLYIAEKPSVAQEFAKALKVNTKRRDGYLESDKAVITWCVGHLVTMSYPEAYDPALKKWSLNTLPFIPDEFKYEVIPGVAKQFQIVSSLLNREDVERIYVCTDSGREGEYIYRLVEQEAHVTGKERRRVWIDSQTEEEILRGIREAKDLSEYDSLSASAYLRAKEDYLMGINFSRLLTLKYGNSISNYLKTKYAVISVGRVMTCVLGMVVRREREIREFVKTPFYRVLSTVDASGHSFEGEWRAVQGSKYFESFDLYKENGFKEKEKAEELIRYLTEEKPVTCTVESVEKKKEKKNPPLLYNLAELQNDCSKRFKISPDETLRIVQELYEKKLVTYPRTDARVLSTAVAKEISRNLNGLSKYLMAAPYLQDILGFGSHKTLAKTRYVNDKQITDHYAIIPTGQGLSALKSVSATSQRVYDLIVRRFLSIFYPPAVYQKVAIVSKIRGESFFSSFKVLAEEGYLKAAGIPQGKRSGRTAKDAPAEGSGQEDIAKQDSDAKDEAEGTEEQALDTGLFEVIKMLKKGTVLPVTSLDIKEGETSPPKRYNSGSIILAMENAGQLIEDEELRAQIKGSGIGTSATRAEILKKLIHIQYLKLNKKTQIITPTLQGEMVYDVVDHSISSLLNPELTASWEKGLTYVAEGSITPDEYMQKLDRFVTVRTEGVKGLNNQYQLRACYDRAAGFYKKGRQTAEKE</sequence>
<dbReference type="SUPFAM" id="SSF56712">
    <property type="entry name" value="Prokaryotic type I DNA topoisomerase"/>
    <property type="match status" value="1"/>
</dbReference>
<dbReference type="EMBL" id="JAJEQX010000006">
    <property type="protein sequence ID" value="MCC2253853.1"/>
    <property type="molecule type" value="Genomic_DNA"/>
</dbReference>
<dbReference type="Gene3D" id="3.40.50.140">
    <property type="match status" value="1"/>
</dbReference>
<feature type="domain" description="Toprim" evidence="12">
    <location>
        <begin position="3"/>
        <end position="136"/>
    </location>
</feature>
<dbReference type="PROSITE" id="PS52039">
    <property type="entry name" value="TOPO_IA_2"/>
    <property type="match status" value="1"/>
</dbReference>
<dbReference type="SMART" id="SM00493">
    <property type="entry name" value="TOPRIM"/>
    <property type="match status" value="1"/>
</dbReference>
<dbReference type="Proteomes" id="UP001198151">
    <property type="component" value="Unassembled WGS sequence"/>
</dbReference>
<comment type="catalytic activity">
    <reaction evidence="1">
        <text>ATP-independent breakage of single-stranded DNA, followed by passage and rejoining.</text>
        <dbReference type="EC" id="5.6.2.1"/>
    </reaction>
</comment>
<comment type="caution">
    <text evidence="14">The sequence shown here is derived from an EMBL/GenBank/DDBJ whole genome shotgun (WGS) entry which is preliminary data.</text>
</comment>
<comment type="similarity">
    <text evidence="2">Belongs to the type IA topoisomerase family.</text>
</comment>